<evidence type="ECO:0000313" key="1">
    <source>
        <dbReference type="EMBL" id="AMX20886.1"/>
    </source>
</evidence>
<proteinExistence type="predicted"/>
<keyword evidence="1" id="KW-0614">Plasmid</keyword>
<sequence length="69" mass="7947">MTKNKITNTCSKQSSNKPLFTSNIGNLFTNLITSKTIIKMIVDDMFKLQEKHARSLKKQARAYLDMNRP</sequence>
<dbReference type="Proteomes" id="UP000076152">
    <property type="component" value="Plasmid pIEC338SC3"/>
</dbReference>
<protein>
    <submittedName>
        <fullName evidence="1">Uncharacterized protein</fullName>
    </submittedName>
</protein>
<accession>A0AB33BAQ0</accession>
<name>A0AB33BAQ0_ACIPI</name>
<evidence type="ECO:0000313" key="2">
    <source>
        <dbReference type="Proteomes" id="UP000076152"/>
    </source>
</evidence>
<gene>
    <name evidence="1" type="ORF">IEC338SC_p3850</name>
</gene>
<reference evidence="1 2" key="1">
    <citation type="submission" date="2016-04" db="EMBL/GenBank/DDBJ databases">
        <title>Complete genome sequencing of OXA-72 bearing Acinetobacter pittii strain IEC338SC.</title>
        <authorList>
            <person name="Brasiliense D.M."/>
            <person name="Lima K.V."/>
            <person name="Souza C.O."/>
            <person name="Dutra L.G."/>
            <person name="Mamizuka E.M."/>
            <person name="Perez-Chaparro P.J."/>
            <person name="McCulloch J.A."/>
        </authorList>
    </citation>
    <scope>NUCLEOTIDE SEQUENCE [LARGE SCALE GENOMIC DNA]</scope>
    <source>
        <strain evidence="1 2">IEC338SC</strain>
        <plasmid evidence="1 2">pIEC338SC3</plasmid>
    </source>
</reference>
<dbReference type="AlphaFoldDB" id="A0AB33BAQ0"/>
<geneLocation type="plasmid" evidence="1 2">
    <name>pIEC338SC3</name>
</geneLocation>
<dbReference type="EMBL" id="CP015148">
    <property type="protein sequence ID" value="AMX20886.1"/>
    <property type="molecule type" value="Genomic_DNA"/>
</dbReference>
<organism evidence="1 2">
    <name type="scientific">Acinetobacter pittii</name>
    <name type="common">Acinetobacter genomosp. 3</name>
    <dbReference type="NCBI Taxonomy" id="48296"/>
    <lineage>
        <taxon>Bacteria</taxon>
        <taxon>Pseudomonadati</taxon>
        <taxon>Pseudomonadota</taxon>
        <taxon>Gammaproteobacteria</taxon>
        <taxon>Moraxellales</taxon>
        <taxon>Moraxellaceae</taxon>
        <taxon>Acinetobacter</taxon>
        <taxon>Acinetobacter calcoaceticus/baumannii complex</taxon>
    </lineage>
</organism>